<protein>
    <recommendedName>
        <fullName evidence="3">Vitelline membrane outer layer protein 1</fullName>
    </recommendedName>
</protein>
<dbReference type="Gene3D" id="2.100.10.20">
    <property type="entry name" value="Vitelline membrane outer layer protein I (VOMI)"/>
    <property type="match status" value="1"/>
</dbReference>
<dbReference type="InterPro" id="IPR036706">
    <property type="entry name" value="VOMI_sf"/>
</dbReference>
<dbReference type="AlphaFoldDB" id="A0A8C5M8X6"/>
<dbReference type="Proteomes" id="UP000694569">
    <property type="component" value="Unplaced"/>
</dbReference>
<keyword evidence="2" id="KW-1185">Reference proteome</keyword>
<sequence>RIFSEAAHSAPVYAAYNSEGDGRLRFLVDPGIRWGRWGKVLQCKRGFLSGFALRVEEYLVLRDNTAANNIKFVCSDGNIIEGYGLRYGTYGIWSEKCRMGICGIQTQVQESQGPLDDTSLNNVRFLCCKNSPKGEDDQQQQTQ</sequence>
<dbReference type="GeneTree" id="ENSGT00390000009313"/>
<evidence type="ECO:0008006" key="3">
    <source>
        <dbReference type="Google" id="ProtNLM"/>
    </source>
</evidence>
<evidence type="ECO:0000313" key="1">
    <source>
        <dbReference type="Ensembl" id="ENSLLEP00000009605.1"/>
    </source>
</evidence>
<name>A0A8C5M8X6_9ANUR</name>
<dbReference type="InterPro" id="IPR005515">
    <property type="entry name" value="VOMI"/>
</dbReference>
<dbReference type="SUPFAM" id="SSF51092">
    <property type="entry name" value="Vitelline membrane outer protein-I (VMO-I)"/>
    <property type="match status" value="1"/>
</dbReference>
<evidence type="ECO:0000313" key="2">
    <source>
        <dbReference type="Proteomes" id="UP000694569"/>
    </source>
</evidence>
<organism evidence="1 2">
    <name type="scientific">Leptobrachium leishanense</name>
    <name type="common">Leishan spiny toad</name>
    <dbReference type="NCBI Taxonomy" id="445787"/>
    <lineage>
        <taxon>Eukaryota</taxon>
        <taxon>Metazoa</taxon>
        <taxon>Chordata</taxon>
        <taxon>Craniata</taxon>
        <taxon>Vertebrata</taxon>
        <taxon>Euteleostomi</taxon>
        <taxon>Amphibia</taxon>
        <taxon>Batrachia</taxon>
        <taxon>Anura</taxon>
        <taxon>Pelobatoidea</taxon>
        <taxon>Megophryidae</taxon>
        <taxon>Leptobrachium</taxon>
    </lineage>
</organism>
<dbReference type="PANTHER" id="PTHR18841:SF0">
    <property type="entry name" value="VITELLINE MEMBRANE OUTER LAYER 1 HOMOLOG A-RELATED"/>
    <property type="match status" value="1"/>
</dbReference>
<dbReference type="PANTHER" id="PTHR18841">
    <property type="entry name" value="VITELLINE MEMBRANE OUTER LAYER PROTEIN I-RELATED"/>
    <property type="match status" value="1"/>
</dbReference>
<dbReference type="GO" id="GO:0005615">
    <property type="term" value="C:extracellular space"/>
    <property type="evidence" value="ECO:0007669"/>
    <property type="project" value="TreeGrafter"/>
</dbReference>
<dbReference type="OrthoDB" id="6344411at2759"/>
<proteinExistence type="predicted"/>
<accession>A0A8C5M8X6</accession>
<dbReference type="Ensembl" id="ENSLLET00000009972.1">
    <property type="protein sequence ID" value="ENSLLEP00000009605.1"/>
    <property type="gene ID" value="ENSLLEG00000006126.1"/>
</dbReference>
<dbReference type="Pfam" id="PF03762">
    <property type="entry name" value="VOMI"/>
    <property type="match status" value="1"/>
</dbReference>
<reference evidence="1" key="1">
    <citation type="submission" date="2025-08" db="UniProtKB">
        <authorList>
            <consortium name="Ensembl"/>
        </authorList>
    </citation>
    <scope>IDENTIFICATION</scope>
</reference>
<reference evidence="1" key="2">
    <citation type="submission" date="2025-09" db="UniProtKB">
        <authorList>
            <consortium name="Ensembl"/>
        </authorList>
    </citation>
    <scope>IDENTIFICATION</scope>
</reference>